<dbReference type="Proteomes" id="UP000516148">
    <property type="component" value="Chromosome"/>
</dbReference>
<dbReference type="KEGG" id="spap:H3Z74_14845"/>
<dbReference type="Pfam" id="PF00903">
    <property type="entry name" value="Glyoxalase"/>
    <property type="match status" value="1"/>
</dbReference>
<sequence length="125" mass="13468">MISHLSIGVSDLARSILFYDAALRCLGSSRVFTGDESVGYGPRPDTEGLALKQRSKEAIGLDQGFHLAFDADDEDAVDQFHVAALAHGGTDDGAPGLRPDYGDHYYAAFVIDPDGHRLEAVYQRG</sequence>
<dbReference type="AlphaFoldDB" id="A0A7H0LEF1"/>
<dbReference type="CDD" id="cd07262">
    <property type="entry name" value="VOC_like"/>
    <property type="match status" value="1"/>
</dbReference>
<organism evidence="2 3">
    <name type="scientific">Sphingomonas alpina</name>
    <dbReference type="NCBI Taxonomy" id="653931"/>
    <lineage>
        <taxon>Bacteria</taxon>
        <taxon>Pseudomonadati</taxon>
        <taxon>Pseudomonadota</taxon>
        <taxon>Alphaproteobacteria</taxon>
        <taxon>Sphingomonadales</taxon>
        <taxon>Sphingomonadaceae</taxon>
        <taxon>Sphingomonas</taxon>
    </lineage>
</organism>
<dbReference type="PANTHER" id="PTHR35006:SF4">
    <property type="entry name" value="BLR7706 PROTEIN"/>
    <property type="match status" value="1"/>
</dbReference>
<reference evidence="2 3" key="1">
    <citation type="submission" date="2020-09" db="EMBL/GenBank/DDBJ databases">
        <title>Sphingomonas sp., a new species isolated from pork steak.</title>
        <authorList>
            <person name="Heidler von Heilborn D."/>
        </authorList>
    </citation>
    <scope>NUCLEOTIDE SEQUENCE [LARGE SCALE GENOMIC DNA]</scope>
    <source>
        <strain evidence="3">S8-3T</strain>
    </source>
</reference>
<evidence type="ECO:0000313" key="3">
    <source>
        <dbReference type="Proteomes" id="UP000516148"/>
    </source>
</evidence>
<dbReference type="PROSITE" id="PS51819">
    <property type="entry name" value="VOC"/>
    <property type="match status" value="1"/>
</dbReference>
<keyword evidence="3" id="KW-1185">Reference proteome</keyword>
<name>A0A7H0LEF1_9SPHN</name>
<dbReference type="EMBL" id="CP061038">
    <property type="protein sequence ID" value="QNQ08054.1"/>
    <property type="molecule type" value="Genomic_DNA"/>
</dbReference>
<proteinExistence type="predicted"/>
<dbReference type="InterPro" id="IPR037523">
    <property type="entry name" value="VOC_core"/>
</dbReference>
<dbReference type="RefSeq" id="WP_187760385.1">
    <property type="nucleotide sequence ID" value="NZ_CP061038.1"/>
</dbReference>
<dbReference type="SUPFAM" id="SSF54593">
    <property type="entry name" value="Glyoxalase/Bleomycin resistance protein/Dihydroxybiphenyl dioxygenase"/>
    <property type="match status" value="1"/>
</dbReference>
<dbReference type="Gene3D" id="3.10.180.10">
    <property type="entry name" value="2,3-Dihydroxybiphenyl 1,2-Dioxygenase, domain 1"/>
    <property type="match status" value="1"/>
</dbReference>
<protein>
    <submittedName>
        <fullName evidence="2">VOC family protein</fullName>
    </submittedName>
</protein>
<dbReference type="PANTHER" id="PTHR35006">
    <property type="entry name" value="GLYOXALASE FAMILY PROTEIN (AFU_ORTHOLOGUE AFUA_5G14830)"/>
    <property type="match status" value="1"/>
</dbReference>
<evidence type="ECO:0000313" key="2">
    <source>
        <dbReference type="EMBL" id="QNQ08054.1"/>
    </source>
</evidence>
<feature type="domain" description="VOC" evidence="1">
    <location>
        <begin position="1"/>
        <end position="123"/>
    </location>
</feature>
<dbReference type="InterPro" id="IPR029068">
    <property type="entry name" value="Glyas_Bleomycin-R_OHBP_Dase"/>
</dbReference>
<accession>A0A7H0LEF1</accession>
<gene>
    <name evidence="2" type="ORF">H3Z74_14845</name>
</gene>
<evidence type="ECO:0000259" key="1">
    <source>
        <dbReference type="PROSITE" id="PS51819"/>
    </source>
</evidence>
<dbReference type="InterPro" id="IPR004360">
    <property type="entry name" value="Glyas_Fos-R_dOase_dom"/>
</dbReference>